<dbReference type="RefSeq" id="WP_225442090.1">
    <property type="nucleotide sequence ID" value="NZ_CP020472.1"/>
</dbReference>
<evidence type="ECO:0000313" key="1">
    <source>
        <dbReference type="EMBL" id="ARD23471.1"/>
    </source>
</evidence>
<name>A0ABN4YJK2_9GAMM</name>
<dbReference type="InterPro" id="IPR017162">
    <property type="entry name" value="UCP037266"/>
</dbReference>
<gene>
    <name evidence="1" type="ORF">SJ2017_3204</name>
</gene>
<keyword evidence="2" id="KW-1185">Reference proteome</keyword>
<evidence type="ECO:0000313" key="2">
    <source>
        <dbReference type="Proteomes" id="UP000191820"/>
    </source>
</evidence>
<dbReference type="InterPro" id="IPR036388">
    <property type="entry name" value="WH-like_DNA-bd_sf"/>
</dbReference>
<organism evidence="1 2">
    <name type="scientific">Shewanella japonica</name>
    <dbReference type="NCBI Taxonomy" id="93973"/>
    <lineage>
        <taxon>Bacteria</taxon>
        <taxon>Pseudomonadati</taxon>
        <taxon>Pseudomonadota</taxon>
        <taxon>Gammaproteobacteria</taxon>
        <taxon>Alteromonadales</taxon>
        <taxon>Shewanellaceae</taxon>
        <taxon>Shewanella</taxon>
    </lineage>
</organism>
<dbReference type="Gene3D" id="1.10.10.10">
    <property type="entry name" value="Winged helix-like DNA-binding domain superfamily/Winged helix DNA-binding domain"/>
    <property type="match status" value="1"/>
</dbReference>
<accession>A0ABN4YJK2</accession>
<proteinExistence type="predicted"/>
<dbReference type="Proteomes" id="UP000191820">
    <property type="component" value="Chromosome"/>
</dbReference>
<dbReference type="Pfam" id="PF09904">
    <property type="entry name" value="HTH_43"/>
    <property type="match status" value="1"/>
</dbReference>
<sequence length="100" mass="11674">MTQTVSKAHKAFLRKLYLCYLISQDKHNLLSLHKMTQMPRRTIQDTLASMSDIGVTVQFIQEGERHNAGYYKIDDWGPINPQWLEQNYVCMTTQLETTIP</sequence>
<reference evidence="1 2" key="1">
    <citation type="submission" date="2017-03" db="EMBL/GenBank/DDBJ databases">
        <title>Genome sequencing of Shewanella japonica KCTC 22435.</title>
        <authorList>
            <person name="Kim K.M."/>
        </authorList>
    </citation>
    <scope>NUCLEOTIDE SEQUENCE [LARGE SCALE GENOMIC DNA]</scope>
    <source>
        <strain evidence="1 2">KCTC 22435</strain>
    </source>
</reference>
<protein>
    <recommendedName>
        <fullName evidence="3">Helix-turn-helix domain-containing protein</fullName>
    </recommendedName>
</protein>
<dbReference type="PIRSF" id="PIRSF037266">
    <property type="entry name" value="UCP037266"/>
    <property type="match status" value="1"/>
</dbReference>
<evidence type="ECO:0008006" key="3">
    <source>
        <dbReference type="Google" id="ProtNLM"/>
    </source>
</evidence>
<dbReference type="EMBL" id="CP020472">
    <property type="protein sequence ID" value="ARD23471.1"/>
    <property type="molecule type" value="Genomic_DNA"/>
</dbReference>